<organism evidence="2 3">
    <name type="scientific">Promicromonospora citrea</name>
    <dbReference type="NCBI Taxonomy" id="43677"/>
    <lineage>
        <taxon>Bacteria</taxon>
        <taxon>Bacillati</taxon>
        <taxon>Actinomycetota</taxon>
        <taxon>Actinomycetes</taxon>
        <taxon>Micrococcales</taxon>
        <taxon>Promicromonosporaceae</taxon>
        <taxon>Promicromonospora</taxon>
    </lineage>
</organism>
<evidence type="ECO:0000313" key="3">
    <source>
        <dbReference type="Proteomes" id="UP000655589"/>
    </source>
</evidence>
<dbReference type="RefSeq" id="WP_171106450.1">
    <property type="nucleotide sequence ID" value="NZ_BMPT01000009.1"/>
</dbReference>
<dbReference type="AlphaFoldDB" id="A0A8H9GI19"/>
<gene>
    <name evidence="2" type="ORF">GCM10010102_25400</name>
</gene>
<dbReference type="SMART" id="SM00849">
    <property type="entry name" value="Lactamase_B"/>
    <property type="match status" value="1"/>
</dbReference>
<dbReference type="EMBL" id="BMPT01000009">
    <property type="protein sequence ID" value="GGM28522.1"/>
    <property type="molecule type" value="Genomic_DNA"/>
</dbReference>
<evidence type="ECO:0000313" key="2">
    <source>
        <dbReference type="EMBL" id="GGM28522.1"/>
    </source>
</evidence>
<dbReference type="PANTHER" id="PTHR43546:SF3">
    <property type="entry name" value="UPF0173 METAL-DEPENDENT HYDROLASE MJ1163"/>
    <property type="match status" value="1"/>
</dbReference>
<reference evidence="2" key="1">
    <citation type="journal article" date="2014" name="Int. J. Syst. Evol. Microbiol.">
        <title>Complete genome sequence of Corynebacterium casei LMG S-19264T (=DSM 44701T), isolated from a smear-ripened cheese.</title>
        <authorList>
            <consortium name="US DOE Joint Genome Institute (JGI-PGF)"/>
            <person name="Walter F."/>
            <person name="Albersmeier A."/>
            <person name="Kalinowski J."/>
            <person name="Ruckert C."/>
        </authorList>
    </citation>
    <scope>NUCLEOTIDE SEQUENCE</scope>
    <source>
        <strain evidence="2">JCM 3051</strain>
    </source>
</reference>
<accession>A0A8H9GI19</accession>
<dbReference type="InterPro" id="IPR036866">
    <property type="entry name" value="RibonucZ/Hydroxyglut_hydro"/>
</dbReference>
<comment type="caution">
    <text evidence="2">The sequence shown here is derived from an EMBL/GenBank/DDBJ whole genome shotgun (WGS) entry which is preliminary data.</text>
</comment>
<protein>
    <submittedName>
        <fullName evidence="2">MBL fold metallo-hydrolase</fullName>
    </submittedName>
</protein>
<proteinExistence type="predicted"/>
<feature type="domain" description="Metallo-beta-lactamase" evidence="1">
    <location>
        <begin position="7"/>
        <end position="186"/>
    </location>
</feature>
<reference evidence="2" key="2">
    <citation type="submission" date="2020-09" db="EMBL/GenBank/DDBJ databases">
        <authorList>
            <person name="Sun Q."/>
            <person name="Ohkuma M."/>
        </authorList>
    </citation>
    <scope>NUCLEOTIDE SEQUENCE</scope>
    <source>
        <strain evidence="2">JCM 3051</strain>
    </source>
</reference>
<dbReference type="InterPro" id="IPR001279">
    <property type="entry name" value="Metallo-B-lactamas"/>
</dbReference>
<dbReference type="Pfam" id="PF13483">
    <property type="entry name" value="Lactamase_B_3"/>
    <property type="match status" value="1"/>
</dbReference>
<dbReference type="InterPro" id="IPR050114">
    <property type="entry name" value="UPF0173_UPF0282_UlaG_hydrolase"/>
</dbReference>
<evidence type="ECO:0000259" key="1">
    <source>
        <dbReference type="SMART" id="SM00849"/>
    </source>
</evidence>
<name>A0A8H9GI19_9MICO</name>
<dbReference type="GO" id="GO:0016787">
    <property type="term" value="F:hydrolase activity"/>
    <property type="evidence" value="ECO:0007669"/>
    <property type="project" value="UniProtKB-KW"/>
</dbReference>
<dbReference type="PANTHER" id="PTHR43546">
    <property type="entry name" value="UPF0173 METAL-DEPENDENT HYDROLASE MJ1163-RELATED"/>
    <property type="match status" value="1"/>
</dbReference>
<dbReference type="Gene3D" id="3.60.15.10">
    <property type="entry name" value="Ribonuclease Z/Hydroxyacylglutathione hydrolase-like"/>
    <property type="match status" value="1"/>
</dbReference>
<keyword evidence="2" id="KW-0378">Hydrolase</keyword>
<keyword evidence="3" id="KW-1185">Reference proteome</keyword>
<dbReference type="Proteomes" id="UP000655589">
    <property type="component" value="Unassembled WGS sequence"/>
</dbReference>
<sequence>MHLTFHGHACVSLTLPDGAHLALDPGSLSDGAALTDATAVLVTHDHIDHLDPEPVAEHLRTHSGARLWGPASVVEALTAAGAPAERVQAVTPGDELEIGGARVRVGGGAHAEIHPDTPPLPVNVTYLVEADGKSLYHPGDSYEPPQEVPGGRLDVLLLPVSGPWMKLREAIDAARSVPAGTVVPIHDGLLSEVGHGLVGRWLDTARLGGDYTYARLTAGQSLTV</sequence>
<dbReference type="SUPFAM" id="SSF56281">
    <property type="entry name" value="Metallo-hydrolase/oxidoreductase"/>
    <property type="match status" value="1"/>
</dbReference>